<proteinExistence type="predicted"/>
<dbReference type="InterPro" id="IPR025592">
    <property type="entry name" value="DUF4347"/>
</dbReference>
<dbReference type="SUPFAM" id="SSF49313">
    <property type="entry name" value="Cadherin-like"/>
    <property type="match status" value="1"/>
</dbReference>
<feature type="domain" description="PKD/Chitinase" evidence="3">
    <location>
        <begin position="1739"/>
        <end position="1816"/>
    </location>
</feature>
<feature type="region of interest" description="Disordered" evidence="2">
    <location>
        <begin position="2109"/>
        <end position="2203"/>
    </location>
</feature>
<evidence type="ECO:0000313" key="6">
    <source>
        <dbReference type="Proteomes" id="UP001244552"/>
    </source>
</evidence>
<feature type="domain" description="Dystroglycan-type cadherin-like" evidence="4">
    <location>
        <begin position="2280"/>
        <end position="2380"/>
    </location>
</feature>
<dbReference type="NCBIfam" id="NF033510">
    <property type="entry name" value="Ca_tandemer"/>
    <property type="match status" value="14"/>
</dbReference>
<dbReference type="PANTHER" id="PTHR13037:SF24">
    <property type="entry name" value="POLYCOMB PROTEIN PCL-RELATED"/>
    <property type="match status" value="1"/>
</dbReference>
<reference evidence="5 6" key="1">
    <citation type="submission" date="2023-07" db="EMBL/GenBank/DDBJ databases">
        <title>Genomic Encyclopedia of Type Strains, Phase IV (KMG-IV): sequencing the most valuable type-strain genomes for metagenomic binning, comparative biology and taxonomic classification.</title>
        <authorList>
            <person name="Goeker M."/>
        </authorList>
    </citation>
    <scope>NUCLEOTIDE SEQUENCE [LARGE SCALE GENOMIC DNA]</scope>
    <source>
        <strain evidence="5 6">DSM 19922</strain>
    </source>
</reference>
<evidence type="ECO:0000259" key="3">
    <source>
        <dbReference type="SMART" id="SM00089"/>
    </source>
</evidence>
<feature type="domain" description="PKD/Chitinase" evidence="3">
    <location>
        <begin position="771"/>
        <end position="849"/>
    </location>
</feature>
<feature type="compositionally biased region" description="Pro residues" evidence="2">
    <location>
        <begin position="2154"/>
        <end position="2203"/>
    </location>
</feature>
<feature type="domain" description="PKD/Chitinase" evidence="3">
    <location>
        <begin position="1255"/>
        <end position="1335"/>
    </location>
</feature>
<feature type="domain" description="PKD/Chitinase" evidence="3">
    <location>
        <begin position="963"/>
        <end position="1040"/>
    </location>
</feature>
<dbReference type="InterPro" id="IPR006644">
    <property type="entry name" value="Cadg"/>
</dbReference>
<evidence type="ECO:0000256" key="2">
    <source>
        <dbReference type="SAM" id="MobiDB-lite"/>
    </source>
</evidence>
<dbReference type="RefSeq" id="WP_209986729.1">
    <property type="nucleotide sequence ID" value="NZ_JAGINO010000019.1"/>
</dbReference>
<dbReference type="Pfam" id="PF19077">
    <property type="entry name" value="Big_13"/>
    <property type="match status" value="11"/>
</dbReference>
<dbReference type="EMBL" id="JAUSVU010000015">
    <property type="protein sequence ID" value="MDQ0534965.1"/>
    <property type="molecule type" value="Genomic_DNA"/>
</dbReference>
<dbReference type="InterPro" id="IPR044016">
    <property type="entry name" value="Big_13"/>
</dbReference>
<feature type="domain" description="PKD/Chitinase" evidence="3">
    <location>
        <begin position="1643"/>
        <end position="1720"/>
    </location>
</feature>
<dbReference type="InterPro" id="IPR022409">
    <property type="entry name" value="PKD/Chitinase_dom"/>
</dbReference>
<feature type="domain" description="PKD/Chitinase" evidence="3">
    <location>
        <begin position="1447"/>
        <end position="1524"/>
    </location>
</feature>
<evidence type="ECO:0000313" key="5">
    <source>
        <dbReference type="EMBL" id="MDQ0534965.1"/>
    </source>
</evidence>
<dbReference type="PANTHER" id="PTHR13037">
    <property type="entry name" value="FORMIN"/>
    <property type="match status" value="1"/>
</dbReference>
<feature type="compositionally biased region" description="Basic and acidic residues" evidence="2">
    <location>
        <begin position="2375"/>
        <end position="2388"/>
    </location>
</feature>
<evidence type="ECO:0000259" key="4">
    <source>
        <dbReference type="SMART" id="SM00736"/>
    </source>
</evidence>
<dbReference type="Gene3D" id="2.60.40.10">
    <property type="entry name" value="Immunoglobulins"/>
    <property type="match status" value="16"/>
</dbReference>
<dbReference type="Proteomes" id="UP001244552">
    <property type="component" value="Unassembled WGS sequence"/>
</dbReference>
<comment type="caution">
    <text evidence="5">The sequence shown here is derived from an EMBL/GenBank/DDBJ whole genome shotgun (WGS) entry which is preliminary data.</text>
</comment>
<feature type="domain" description="PKD/Chitinase" evidence="3">
    <location>
        <begin position="867"/>
        <end position="947"/>
    </location>
</feature>
<feature type="domain" description="PKD/Chitinase" evidence="3">
    <location>
        <begin position="1351"/>
        <end position="1431"/>
    </location>
</feature>
<dbReference type="InterPro" id="IPR015919">
    <property type="entry name" value="Cadherin-like_sf"/>
</dbReference>
<name>A0ABU0MNC5_9PROT</name>
<organism evidence="5 6">
    <name type="scientific">Azospirillum picis</name>
    <dbReference type="NCBI Taxonomy" id="488438"/>
    <lineage>
        <taxon>Bacteria</taxon>
        <taxon>Pseudomonadati</taxon>
        <taxon>Pseudomonadota</taxon>
        <taxon>Alphaproteobacteria</taxon>
        <taxon>Rhodospirillales</taxon>
        <taxon>Azospirillaceae</taxon>
        <taxon>Azospirillum</taxon>
    </lineage>
</organism>
<feature type="region of interest" description="Disordered" evidence="2">
    <location>
        <begin position="2368"/>
        <end position="2495"/>
    </location>
</feature>
<keyword evidence="6" id="KW-1185">Reference proteome</keyword>
<feature type="compositionally biased region" description="Low complexity" evidence="2">
    <location>
        <begin position="2389"/>
        <end position="2407"/>
    </location>
</feature>
<sequence length="2512" mass="250692">MALEPRFLFDAAGVATAQDAAQSAAKDAALPAAEPAAADHHMLAALAGEAHPDQQAAAKEIVFVDAKAADHEELSRNAPAGAQVFVLDAARDGLSQIAEVMATRQGVTGLHILSHGSQASFALGNSTISTATLGAHQQDLAAIGAAMAPGGDILLYGCDVGKGTAGQAFIDSLAAATGTDVAASADGTGAAALGGNWVLERQSGTVETRTMADAGYSHLLANPTVVSIEDGDSDNVVSAAKPLAYTVVFSKDIDASTVDASDFRNAGTSGLSIGTITEVSAGIFTVQVTPTTPGTLQLQIAKDAVIKAADGTQLDTSAAISDNDTLTVERAPLDTGGNLLDFSGTPTLVSGTALTQGAVYKYTNVLTFNGVQVDAFVTLSDITNATLSTLDNNNPGDYNYANIAGSKLFAPEIKTTAANGGVTFKIDFKDTDGNAIRLLNFYNNSLDIDGPELVEYGGFDSFTLGSPSDLQALAGTGSNLRFQPKSGSNPYGGLAVNDVGRVQTHFNDVSSIQIKMGATGDSGTNPRQYGAAFGAISFASATSYSAPTVNGLTTTNRTPTLTGSVGSAYNSGDSLSVTVNGTTYTTGNNQVTVNGTVWTLTVPTPLPSSSTPYDVKVTRHYGGPNLDIVDQTTNELTVVGDNTRPVVLSSTRQNPTGETTNANSVTFRVVFSEAVTGVQIADFALSGTAAPGATIGSVTEVTPGVYDVVVSGIPSASGTLNLDLAADATIADLAGNGLTDPTISGVDETYIIDRTPPATPTVVPKTTNSATPAITGTATVGTGDVLTVEVNGTTYTAGDGNLVLTGTSWTLTIPQGRALTQGTYAVTAKVTDAAGNAASDTTTNELVVDLTPPVAPTVAPKTTNSTTPAITGTATVGTGETLTVEVNGTTYTVGDGNLVLTGTSWTLTIPQGGALTQGTYAVTATVKDAAGNATSDATTGELVIDTTPPAAPTVVPQTTNDTTPAITGTATVGTGEVLTVEVNGTTYTVGDGNLVLTGTSWTLTIPQGRALSQGTYAVTAKVTDAAGNATSDATTNELIIDTTPPAAPTVVPKTTNSTTPAITGTATVGTGETLTVEVNGTTYTAGDGNLVLAGTSWTLTIPQGRALAQGTYAVTAKVTDAAGNTTSDATTSELIIDTTPPAVPTVVPKTANSTTPTVTGTATVGTGEVLTVVVNGATYTVVPDGNGKWSVDLGTAIPTSGALVPLSDGGTYDVVATVTDAAGNATSDATTGELIIDTTPPAAPTVNPQTTNDTTPAITGTATVGTGETLTVEVNGTTYTVGDGNLVLTGTSWTLTIPQGGALTQGTYAVTATVKDAAGNATSDATTSELIIDTTPPVAPTVNPQTTNDTTPAITGTATVGTGEVLTVEVNGTTYTVGDGNLVLTGANWTLTIPQVRALTQGTYAVTAKVTDVAGNATSDATTGELIIDTTPPAAPTVNPQTTNDTTPAITGTATVGTGETLTVEVNGTTYTVGDGNLVLTGANWTLTIPQGRELAQGTYAVTAKVTDAAGNATSDATTNELVIDTTPPVTPTVVPKTANSTTPTITGTATVGTGEVLTVVVNGATYTVVPDGNGKWSVDLGTAIPTSGALVPLSDGGTYDVVAKVTDAAGNATSDATTGELIIDTTPPAAPTVVPQTTNDTTPAITGTATVGTGEVLTVEVNGTTYTAGDGNLVLTGTNWTLTIPQGRALSQGTYAVTAKVTDAAGNATSDATTNELVIDLTPPVAPTVVPKTTNSTTPAITGTATVGTGEVLTVEVNGTTYTAGDGNLVLAGTSWTLTIPQGRALAQGTYSVTAMVKDAAGNATADATTSELIIDTTPPAAPTVVPKTANSTTPTVTGTATVGTGEVLTVVVNGATYTVVPDGNGKWSVDLGTATPTSGALVPLSDGGTYDVVATVTDAAGNATSDTTTGELIIDTTPPVAPTVVPQTTNDTTPAITGTATVGTGETLTVEVNGTTYTAGDGNLVLIGTSWTLTIPQGGALTQGTYAVTAKVIDAAGNAASDATTNELVVDLTPPIAPTVNPQTSGTQTPTITGTATVGAGEVLTVMVNGATYTVVPDGNGRWSVDLGTDTPTSGVLGPLSNGGTYDVVATVTDAAGNASPDTTSAELVINLPSPPPPPPPVEPVLPSPVSPIEPPVSPPPPSPPVSSVEPPVSPPPPPAETPVLPSPPVSPPPPPVLPPSPTSAEPPLPSAEPPLPPVGPPVAPPILSAVNGGTATPAIPGAVITNTVASLTAVPPVRDFGGLTNPLSFLDSTPQGNNLPRGVVLASDVSPDGPRLSVIGTVGDRVISAGQQNNIPIPAGTFQSTDPQAIVKLEATQADGSPLPVWLKFDASTGTFTGTPPADLDRPVNVKVLARDNMGAQAVTEFRISVGQKKEGEDGPRRARDQQAPSEPAADAPADGAPQARPDRSPSNGPPEGGQDKQLPSPDDGAPKDQGPAGQTPDGQAPDGQAPDGQAPDGQAPDRRAANDGLDLPLPVGKPSFSQQLGAAAGSGMAAELAALMHSLEEILA</sequence>
<dbReference type="InterPro" id="IPR013783">
    <property type="entry name" value="Ig-like_fold"/>
</dbReference>
<dbReference type="Pfam" id="PF14252">
    <property type="entry name" value="DUF4347"/>
    <property type="match status" value="1"/>
</dbReference>
<protein>
    <submittedName>
        <fullName evidence="5">Secreted protein</fullName>
    </submittedName>
</protein>
<gene>
    <name evidence="5" type="ORF">QO018_003843</name>
</gene>
<evidence type="ECO:0000256" key="1">
    <source>
        <dbReference type="ARBA" id="ARBA00022581"/>
    </source>
</evidence>
<feature type="compositionally biased region" description="Pro residues" evidence="2">
    <location>
        <begin position="2115"/>
        <end position="2147"/>
    </location>
</feature>
<accession>A0ABU0MNC5</accession>
<dbReference type="SMART" id="SM00089">
    <property type="entry name" value="PKD"/>
    <property type="match status" value="8"/>
</dbReference>
<keyword evidence="1" id="KW-0945">Host-virus interaction</keyword>
<dbReference type="SMART" id="SM00736">
    <property type="entry name" value="CADG"/>
    <property type="match status" value="1"/>
</dbReference>